<dbReference type="InterPro" id="IPR053138">
    <property type="entry name" value="N-alpha-Ac-DABA_deacetylase"/>
</dbReference>
<dbReference type="EMBL" id="JFKA01000002">
    <property type="protein sequence ID" value="OSQ39520.1"/>
    <property type="molecule type" value="Genomic_DNA"/>
</dbReference>
<gene>
    <name evidence="6" type="ORF">TMES_05710</name>
</gene>
<dbReference type="GO" id="GO:0016811">
    <property type="term" value="F:hydrolase activity, acting on carbon-nitrogen (but not peptide) bonds, in linear amides"/>
    <property type="evidence" value="ECO:0007669"/>
    <property type="project" value="InterPro"/>
</dbReference>
<keyword evidence="2" id="KW-0479">Metal-binding</keyword>
<dbReference type="InterPro" id="IPR055438">
    <property type="entry name" value="AstE_AspA_cat"/>
</dbReference>
<dbReference type="GO" id="GO:0016788">
    <property type="term" value="F:hydrolase activity, acting on ester bonds"/>
    <property type="evidence" value="ECO:0007669"/>
    <property type="project" value="InterPro"/>
</dbReference>
<keyword evidence="3" id="KW-0378">Hydrolase</keyword>
<dbReference type="AlphaFoldDB" id="A0A1Y2L216"/>
<dbReference type="STRING" id="1293891.TMES_05710"/>
<protein>
    <submittedName>
        <fullName evidence="6">Deacylase</fullName>
    </submittedName>
</protein>
<comment type="caution">
    <text evidence="6">The sequence shown here is derived from an EMBL/GenBank/DDBJ whole genome shotgun (WGS) entry which is preliminary data.</text>
</comment>
<evidence type="ECO:0000313" key="7">
    <source>
        <dbReference type="Proteomes" id="UP000193391"/>
    </source>
</evidence>
<dbReference type="CDD" id="cd06252">
    <property type="entry name" value="M14_ASTE_ASPA-like"/>
    <property type="match status" value="1"/>
</dbReference>
<evidence type="ECO:0000256" key="1">
    <source>
        <dbReference type="ARBA" id="ARBA00001947"/>
    </source>
</evidence>
<proteinExistence type="predicted"/>
<dbReference type="OrthoDB" id="9782876at2"/>
<organism evidence="6 7">
    <name type="scientific">Thalassospira mesophila</name>
    <dbReference type="NCBI Taxonomy" id="1293891"/>
    <lineage>
        <taxon>Bacteria</taxon>
        <taxon>Pseudomonadati</taxon>
        <taxon>Pseudomonadota</taxon>
        <taxon>Alphaproteobacteria</taxon>
        <taxon>Rhodospirillales</taxon>
        <taxon>Thalassospiraceae</taxon>
        <taxon>Thalassospira</taxon>
    </lineage>
</organism>
<dbReference type="InterPro" id="IPR043795">
    <property type="entry name" value="N-alpha-Ac-DABA-like"/>
</dbReference>
<dbReference type="SUPFAM" id="SSF53187">
    <property type="entry name" value="Zn-dependent exopeptidases"/>
    <property type="match status" value="1"/>
</dbReference>
<dbReference type="RefSeq" id="WP_085580377.1">
    <property type="nucleotide sequence ID" value="NZ_JFKA01000002.1"/>
</dbReference>
<keyword evidence="7" id="KW-1185">Reference proteome</keyword>
<dbReference type="Gene3D" id="3.40.630.10">
    <property type="entry name" value="Zn peptidases"/>
    <property type="match status" value="1"/>
</dbReference>
<evidence type="ECO:0000313" key="6">
    <source>
        <dbReference type="EMBL" id="OSQ39520.1"/>
    </source>
</evidence>
<dbReference type="NCBIfam" id="TIGR02994">
    <property type="entry name" value="ectoine_eutE"/>
    <property type="match status" value="1"/>
</dbReference>
<reference evidence="6 7" key="1">
    <citation type="submission" date="2014-03" db="EMBL/GenBank/DDBJ databases">
        <title>The draft genome sequence of Thalassospira mesophila JCM 18969.</title>
        <authorList>
            <person name="Lai Q."/>
            <person name="Shao Z."/>
        </authorList>
    </citation>
    <scope>NUCLEOTIDE SEQUENCE [LARGE SCALE GENOMIC DNA]</scope>
    <source>
        <strain evidence="6 7">JCM 18969</strain>
    </source>
</reference>
<accession>A0A1Y2L216</accession>
<dbReference type="Pfam" id="PF24827">
    <property type="entry name" value="AstE_AspA_cat"/>
    <property type="match status" value="1"/>
</dbReference>
<evidence type="ECO:0000259" key="5">
    <source>
        <dbReference type="Pfam" id="PF24827"/>
    </source>
</evidence>
<evidence type="ECO:0000256" key="3">
    <source>
        <dbReference type="ARBA" id="ARBA00022801"/>
    </source>
</evidence>
<keyword evidence="4" id="KW-0862">Zinc</keyword>
<dbReference type="InterPro" id="IPR014336">
    <property type="entry name" value="DoeB"/>
</dbReference>
<dbReference type="PANTHER" id="PTHR37326:SF1">
    <property type="entry name" value="BLL3975 PROTEIN"/>
    <property type="match status" value="1"/>
</dbReference>
<comment type="cofactor">
    <cofactor evidence="1">
        <name>Zn(2+)</name>
        <dbReference type="ChEBI" id="CHEBI:29105"/>
    </cofactor>
</comment>
<name>A0A1Y2L216_9PROT</name>
<sequence length="333" mass="35353">MTHASPITPTIPLDTDGVFHGFLKLPYSRDDSAWGAVMIPITVIKNGTGPTALLTGGNHGDEYEGPVSLFKLASNLAATEISGRIIILPAMNYPAFKNASRTSPIDKGNLNRSFPGRANGTVTEKIADYVLRYLVPEADFVLDMHSGGKTLDFVPFAAVHVLPDKKQEAACVAAMRAFGAPYSMMMLELDSVGMFDTVVEEAGKTFVTTELGGGGSTGAQRVAITDRGVRNFLIHAGIVSGEIEHPDQAVMLDMPDDTCFVASENTGLFEPCVDLGEMVKAGDIIARVYDTERTGIPATVYTAPRGGILSCRHYPGLIKTGDCLAVIADVVAA</sequence>
<evidence type="ECO:0000256" key="2">
    <source>
        <dbReference type="ARBA" id="ARBA00022723"/>
    </source>
</evidence>
<evidence type="ECO:0000256" key="4">
    <source>
        <dbReference type="ARBA" id="ARBA00022833"/>
    </source>
</evidence>
<dbReference type="Proteomes" id="UP000193391">
    <property type="component" value="Unassembled WGS sequence"/>
</dbReference>
<dbReference type="GO" id="GO:0046872">
    <property type="term" value="F:metal ion binding"/>
    <property type="evidence" value="ECO:0007669"/>
    <property type="project" value="UniProtKB-KW"/>
</dbReference>
<dbReference type="PANTHER" id="PTHR37326">
    <property type="entry name" value="BLL3975 PROTEIN"/>
    <property type="match status" value="1"/>
</dbReference>
<dbReference type="PIRSF" id="PIRSF039012">
    <property type="entry name" value="ASP"/>
    <property type="match status" value="1"/>
</dbReference>
<feature type="domain" description="Succinylglutamate desuccinylase/Aspartoacylase catalytic" evidence="5">
    <location>
        <begin position="49"/>
        <end position="235"/>
    </location>
</feature>